<dbReference type="AlphaFoldDB" id="W2G0T5"/>
<sequence length="152" mass="17726">LTFILQKMDNSPPKKKKKKQRSYSVRKKRDAVRRIQEVGVEEVARELQCVRGTAHGWCQQDDKLLSFTGHATSKTMKRKGRKELFPDVAVIVTFMKVKHRAELALTTRGIMEYMWKIEPDWVTNDMVDKRSRLPALQRVGERLATRHGFTSQ</sequence>
<dbReference type="EMBL" id="KI688579">
    <property type="protein sequence ID" value="ETK76663.1"/>
    <property type="molecule type" value="Genomic_DNA"/>
</dbReference>
<reference evidence="2" key="2">
    <citation type="submission" date="2013-11" db="EMBL/GenBank/DDBJ databases">
        <title>The Genome Sequence of Phytophthora parasitica CJ05E6.</title>
        <authorList>
            <consortium name="The Broad Institute Genomics Platform"/>
            <person name="Russ C."/>
            <person name="Tyler B."/>
            <person name="Panabieres F."/>
            <person name="Shan W."/>
            <person name="Tripathy S."/>
            <person name="Grunwald N."/>
            <person name="Machado M."/>
            <person name="Johnson C.S."/>
            <person name="Arredondo F."/>
            <person name="Hong C."/>
            <person name="Coffey M."/>
            <person name="Young S.K."/>
            <person name="Zeng Q."/>
            <person name="Gargeya S."/>
            <person name="Fitzgerald M."/>
            <person name="Abouelleil A."/>
            <person name="Alvarado L."/>
            <person name="Chapman S.B."/>
            <person name="Gainer-Dewar J."/>
            <person name="Goldberg J."/>
            <person name="Griggs A."/>
            <person name="Gujja S."/>
            <person name="Hansen M."/>
            <person name="Howarth C."/>
            <person name="Imamovic A."/>
            <person name="Ireland A."/>
            <person name="Larimer J."/>
            <person name="McCowan C."/>
            <person name="Murphy C."/>
            <person name="Pearson M."/>
            <person name="Poon T.W."/>
            <person name="Priest M."/>
            <person name="Roberts A."/>
            <person name="Saif S."/>
            <person name="Shea T."/>
            <person name="Sykes S."/>
            <person name="Wortman J."/>
            <person name="Nusbaum C."/>
            <person name="Birren B."/>
        </authorList>
    </citation>
    <scope>NUCLEOTIDE SEQUENCE [LARGE SCALE GENOMIC DNA]</scope>
    <source>
        <strain evidence="2">CJ05E6</strain>
    </source>
</reference>
<dbReference type="Gene3D" id="1.10.10.10">
    <property type="entry name" value="Winged helix-like DNA-binding domain superfamily/Winged helix DNA-binding domain"/>
    <property type="match status" value="1"/>
</dbReference>
<dbReference type="Proteomes" id="UP000054532">
    <property type="component" value="Unassembled WGS sequence"/>
</dbReference>
<organism evidence="1">
    <name type="scientific">Phytophthora nicotianae</name>
    <name type="common">Potato buckeye rot agent</name>
    <name type="synonym">Phytophthora parasitica</name>
    <dbReference type="NCBI Taxonomy" id="4792"/>
    <lineage>
        <taxon>Eukaryota</taxon>
        <taxon>Sar</taxon>
        <taxon>Stramenopiles</taxon>
        <taxon>Oomycota</taxon>
        <taxon>Peronosporomycetes</taxon>
        <taxon>Peronosporales</taxon>
        <taxon>Peronosporaceae</taxon>
        <taxon>Phytophthora</taxon>
    </lineage>
</organism>
<dbReference type="VEuPathDB" id="FungiDB:PPTG_19910"/>
<name>W2G0T5_PHYNI</name>
<reference evidence="3" key="3">
    <citation type="submission" date="2013-11" db="EMBL/GenBank/DDBJ databases">
        <title>The Genome Sequence of Phytophthora parasitica IAC_01/95.</title>
        <authorList>
            <consortium name="The Broad Institute Genomics Platform"/>
            <person name="Russ C."/>
            <person name="Tyler B."/>
            <person name="Panabieres F."/>
            <person name="Shan W."/>
            <person name="Tripathy S."/>
            <person name="Grunwald N."/>
            <person name="Machado M."/>
            <person name="Johnson C.S."/>
            <person name="Arredondo F."/>
            <person name="Hong C."/>
            <person name="Coffey M."/>
            <person name="Young S.K."/>
            <person name="Zeng Q."/>
            <person name="Gargeya S."/>
            <person name="Fitzgerald M."/>
            <person name="Abouelleil A."/>
            <person name="Alvarado L."/>
            <person name="Chapman S.B."/>
            <person name="Gainer-Dewar J."/>
            <person name="Goldberg J."/>
            <person name="Griggs A."/>
            <person name="Gujja S."/>
            <person name="Hansen M."/>
            <person name="Howarth C."/>
            <person name="Imamovic A."/>
            <person name="Ireland A."/>
            <person name="Larimer J."/>
            <person name="McCowan C."/>
            <person name="Murphy C."/>
            <person name="Pearson M."/>
            <person name="Poon T.W."/>
            <person name="Priest M."/>
            <person name="Roberts A."/>
            <person name="Saif S."/>
            <person name="Shea T."/>
            <person name="Sykes S."/>
            <person name="Wortman J."/>
            <person name="Nusbaum C."/>
            <person name="Birren B."/>
        </authorList>
    </citation>
    <scope>NUCLEOTIDE SEQUENCE [LARGE SCALE GENOMIC DNA]</scope>
    <source>
        <strain evidence="3">IAC_01/95</strain>
    </source>
</reference>
<proteinExistence type="predicted"/>
<dbReference type="EMBL" id="KI675361">
    <property type="protein sequence ID" value="ETL30099.1"/>
    <property type="molecule type" value="Genomic_DNA"/>
</dbReference>
<reference evidence="1" key="1">
    <citation type="submission" date="2013-11" db="EMBL/GenBank/DDBJ databases">
        <title>The Genome Sequence of Phytophthora parasitica CJ02B3.</title>
        <authorList>
            <consortium name="The Broad Institute Genomics Platform"/>
            <person name="Russ C."/>
            <person name="Tyler B."/>
            <person name="Panabieres F."/>
            <person name="Shan W."/>
            <person name="Tripathy S."/>
            <person name="Grunwald N."/>
            <person name="Machado M."/>
            <person name="Johnson C.S."/>
            <person name="Arredondo F."/>
            <person name="Hong C."/>
            <person name="Coffey M."/>
            <person name="Young S.K."/>
            <person name="Zeng Q."/>
            <person name="Gargeya S."/>
            <person name="Fitzgerald M."/>
            <person name="Abouelleil A."/>
            <person name="Alvarado L."/>
            <person name="Chapman S.B."/>
            <person name="Gainer-Dewar J."/>
            <person name="Goldberg J."/>
            <person name="Griggs A."/>
            <person name="Gujja S."/>
            <person name="Hansen M."/>
            <person name="Howarth C."/>
            <person name="Imamovic A."/>
            <person name="Ireland A."/>
            <person name="Larimer J."/>
            <person name="McCowan C."/>
            <person name="Murphy C."/>
            <person name="Pearson M."/>
            <person name="Poon T.W."/>
            <person name="Priest M."/>
            <person name="Roberts A."/>
            <person name="Saif S."/>
            <person name="Shea T."/>
            <person name="Sykes S."/>
            <person name="Wortman J."/>
            <person name="Nusbaum C."/>
            <person name="Birren B."/>
        </authorList>
    </citation>
    <scope>NUCLEOTIDE SEQUENCE [LARGE SCALE GENOMIC DNA]</scope>
    <source>
        <strain evidence="1">CJ02B3</strain>
    </source>
</reference>
<evidence type="ECO:0000313" key="1">
    <source>
        <dbReference type="EMBL" id="ETK76663.1"/>
    </source>
</evidence>
<feature type="non-terminal residue" evidence="1">
    <location>
        <position position="1"/>
    </location>
</feature>
<dbReference type="EMBL" id="KI695302">
    <property type="protein sequence ID" value="ETM36548.1"/>
    <property type="molecule type" value="Genomic_DNA"/>
</dbReference>
<dbReference type="Proteomes" id="UP000053864">
    <property type="component" value="Unassembled WGS sequence"/>
</dbReference>
<evidence type="ECO:0000313" key="2">
    <source>
        <dbReference type="EMBL" id="ETL30099.1"/>
    </source>
</evidence>
<protein>
    <submittedName>
        <fullName evidence="1">Uncharacterized protein</fullName>
    </submittedName>
</protein>
<dbReference type="Proteomes" id="UP000053236">
    <property type="component" value="Unassembled WGS sequence"/>
</dbReference>
<evidence type="ECO:0000313" key="3">
    <source>
        <dbReference type="EMBL" id="ETM36548.1"/>
    </source>
</evidence>
<dbReference type="InterPro" id="IPR036388">
    <property type="entry name" value="WH-like_DNA-bd_sf"/>
</dbReference>
<gene>
    <name evidence="3" type="ORF">L914_16785</name>
    <name evidence="1" type="ORF">L915_16973</name>
    <name evidence="2" type="ORF">L916_16872</name>
</gene>
<accession>W2G0T5</accession>